<evidence type="ECO:0000259" key="3">
    <source>
        <dbReference type="PROSITE" id="PS50240"/>
    </source>
</evidence>
<dbReference type="SMART" id="SM00020">
    <property type="entry name" value="Tryp_SPc"/>
    <property type="match status" value="1"/>
</dbReference>
<keyword evidence="2" id="KW-0720">Serine protease</keyword>
<protein>
    <submittedName>
        <fullName evidence="4">Elastase 2 like</fullName>
    </submittedName>
</protein>
<organism evidence="4 5">
    <name type="scientific">Oryzias latipes</name>
    <name type="common">Japanese rice fish</name>
    <name type="synonym">Japanese killifish</name>
    <dbReference type="NCBI Taxonomy" id="8090"/>
    <lineage>
        <taxon>Eukaryota</taxon>
        <taxon>Metazoa</taxon>
        <taxon>Chordata</taxon>
        <taxon>Craniata</taxon>
        <taxon>Vertebrata</taxon>
        <taxon>Euteleostomi</taxon>
        <taxon>Actinopterygii</taxon>
        <taxon>Neopterygii</taxon>
        <taxon>Teleostei</taxon>
        <taxon>Neoteleostei</taxon>
        <taxon>Acanthomorphata</taxon>
        <taxon>Ovalentaria</taxon>
        <taxon>Atherinomorphae</taxon>
        <taxon>Beloniformes</taxon>
        <taxon>Adrianichthyidae</taxon>
        <taxon>Oryziinae</taxon>
        <taxon>Oryzias</taxon>
    </lineage>
</organism>
<reference evidence="4 5" key="2">
    <citation type="submission" date="2017-04" db="EMBL/GenBank/DDBJ databases">
        <title>CpG methylation of centromeres and impact of large insertions on vertebrate speciation.</title>
        <authorList>
            <person name="Ichikawa K."/>
            <person name="Yoshimura J."/>
            <person name="Morishita S."/>
        </authorList>
    </citation>
    <scope>NUCLEOTIDE SEQUENCE</scope>
    <source>
        <strain evidence="4 5">HSOK</strain>
    </source>
</reference>
<dbReference type="InterPro" id="IPR050850">
    <property type="entry name" value="Peptidase_S1_Elastase_sf"/>
</dbReference>
<dbReference type="InterPro" id="IPR033116">
    <property type="entry name" value="TRYPSIN_SER"/>
</dbReference>
<dbReference type="InterPro" id="IPR009003">
    <property type="entry name" value="Peptidase_S1_PA"/>
</dbReference>
<reference evidence="4" key="3">
    <citation type="submission" date="2025-08" db="UniProtKB">
        <authorList>
            <consortium name="Ensembl"/>
        </authorList>
    </citation>
    <scope>IDENTIFICATION</scope>
    <source>
        <strain evidence="4">HSOK</strain>
    </source>
</reference>
<sequence length="336" mass="36529">MQNKHTHKKKVVALACSCLHVWCPSSDILSKCKFLRIPQIRYGFFEAYVRLPKYINACPSLSSSCGGSDTMKFLVLALFVAGAYGCGLPTFPPILSRVVGGQDVRPNSWPWQISLQYNSNGEWRHTCGGTLISDQWVLTAAHCISSGREYRVALGKHNLVETEDGSVFKSTANIIVHENWSSLFIRNDIALIKLESPVEFSDSIVAACLPAAGFLLPHNESCFVTGWGRIYTGGPIADILQQALLPVVDHATCSKSDWWGFQVTETMVCAGGDGVVSGCNGDSGGPLNCQAADGSWEVHGIVSFGSGLSCNYPKKPTVFTQVSSYIDWISNKMASY</sequence>
<dbReference type="SUPFAM" id="SSF50494">
    <property type="entry name" value="Trypsin-like serine proteases"/>
    <property type="match status" value="1"/>
</dbReference>
<dbReference type="InterPro" id="IPR001254">
    <property type="entry name" value="Trypsin_dom"/>
</dbReference>
<keyword evidence="2" id="KW-0378">Hydrolase</keyword>
<reference evidence="4" key="4">
    <citation type="submission" date="2025-09" db="UniProtKB">
        <authorList>
            <consortium name="Ensembl"/>
        </authorList>
    </citation>
    <scope>IDENTIFICATION</scope>
    <source>
        <strain evidence="4">HSOK</strain>
    </source>
</reference>
<dbReference type="InterPro" id="IPR018114">
    <property type="entry name" value="TRYPSIN_HIS"/>
</dbReference>
<dbReference type="GO" id="GO:0006508">
    <property type="term" value="P:proteolysis"/>
    <property type="evidence" value="ECO:0007669"/>
    <property type="project" value="UniProtKB-KW"/>
</dbReference>
<accession>A0A3P9HE30</accession>
<dbReference type="PANTHER" id="PTHR24257:SF31">
    <property type="entry name" value="ELASTASE 3 LIKE ISOFORM X1"/>
    <property type="match status" value="1"/>
</dbReference>
<dbReference type="PROSITE" id="PS00134">
    <property type="entry name" value="TRYPSIN_HIS"/>
    <property type="match status" value="1"/>
</dbReference>
<keyword evidence="2" id="KW-0645">Protease</keyword>
<evidence type="ECO:0000256" key="2">
    <source>
        <dbReference type="RuleBase" id="RU363034"/>
    </source>
</evidence>
<dbReference type="CDD" id="cd00190">
    <property type="entry name" value="Tryp_SPc"/>
    <property type="match status" value="1"/>
</dbReference>
<dbReference type="Pfam" id="PF00089">
    <property type="entry name" value="Trypsin"/>
    <property type="match status" value="1"/>
</dbReference>
<name>A0A3P9HE30_ORYLA</name>
<dbReference type="Ensembl" id="ENSORLT00015004924.1">
    <property type="protein sequence ID" value="ENSORLP00015006027.1"/>
    <property type="gene ID" value="ENSORLG00015006846.1"/>
</dbReference>
<dbReference type="PANTHER" id="PTHR24257">
    <property type="entry name" value="CHYMOTRYPSIN-LIKE ELASTASE FAMILY MEMBER"/>
    <property type="match status" value="1"/>
</dbReference>
<dbReference type="FunFam" id="2.40.10.10:FF:000280">
    <property type="match status" value="1"/>
</dbReference>
<dbReference type="PROSITE" id="PS00135">
    <property type="entry name" value="TRYPSIN_SER"/>
    <property type="match status" value="1"/>
</dbReference>
<dbReference type="GO" id="GO:0004252">
    <property type="term" value="F:serine-type endopeptidase activity"/>
    <property type="evidence" value="ECO:0007669"/>
    <property type="project" value="InterPro"/>
</dbReference>
<dbReference type="InterPro" id="IPR001314">
    <property type="entry name" value="Peptidase_S1A"/>
</dbReference>
<dbReference type="PRINTS" id="PR00722">
    <property type="entry name" value="CHYMOTRYPSIN"/>
</dbReference>
<keyword evidence="1" id="KW-1015">Disulfide bond</keyword>
<dbReference type="InterPro" id="IPR043504">
    <property type="entry name" value="Peptidase_S1_PA_chymotrypsin"/>
</dbReference>
<feature type="domain" description="Peptidase S1" evidence="3">
    <location>
        <begin position="98"/>
        <end position="334"/>
    </location>
</feature>
<proteinExistence type="predicted"/>
<dbReference type="FunFam" id="2.40.10.10:FF:000004">
    <property type="entry name" value="Tryptase gamma 1"/>
    <property type="match status" value="1"/>
</dbReference>
<dbReference type="Proteomes" id="UP000265200">
    <property type="component" value="Chromosome 7"/>
</dbReference>
<dbReference type="PROSITE" id="PS50240">
    <property type="entry name" value="TRYPSIN_DOM"/>
    <property type="match status" value="1"/>
</dbReference>
<evidence type="ECO:0000313" key="4">
    <source>
        <dbReference type="Ensembl" id="ENSORLP00015006027.1"/>
    </source>
</evidence>
<dbReference type="AlphaFoldDB" id="A0A3P9HE30"/>
<evidence type="ECO:0000256" key="1">
    <source>
        <dbReference type="ARBA" id="ARBA00023157"/>
    </source>
</evidence>
<dbReference type="Gene3D" id="2.40.10.10">
    <property type="entry name" value="Trypsin-like serine proteases"/>
    <property type="match status" value="2"/>
</dbReference>
<evidence type="ECO:0000313" key="5">
    <source>
        <dbReference type="Proteomes" id="UP000265200"/>
    </source>
</evidence>
<reference key="1">
    <citation type="journal article" date="2007" name="Nature">
        <title>The medaka draft genome and insights into vertebrate genome evolution.</title>
        <authorList>
            <person name="Kasahara M."/>
            <person name="Naruse K."/>
            <person name="Sasaki S."/>
            <person name="Nakatani Y."/>
            <person name="Qu W."/>
            <person name="Ahsan B."/>
            <person name="Yamada T."/>
            <person name="Nagayasu Y."/>
            <person name="Doi K."/>
            <person name="Kasai Y."/>
            <person name="Jindo T."/>
            <person name="Kobayashi D."/>
            <person name="Shimada A."/>
            <person name="Toyoda A."/>
            <person name="Kuroki Y."/>
            <person name="Fujiyama A."/>
            <person name="Sasaki T."/>
            <person name="Shimizu A."/>
            <person name="Asakawa S."/>
            <person name="Shimizu N."/>
            <person name="Hashimoto S."/>
            <person name="Yang J."/>
            <person name="Lee Y."/>
            <person name="Matsushima K."/>
            <person name="Sugano S."/>
            <person name="Sakaizumi M."/>
            <person name="Narita T."/>
            <person name="Ohishi K."/>
            <person name="Haga S."/>
            <person name="Ohta F."/>
            <person name="Nomoto H."/>
            <person name="Nogata K."/>
            <person name="Morishita T."/>
            <person name="Endo T."/>
            <person name="Shin-I T."/>
            <person name="Takeda H."/>
            <person name="Morishita S."/>
            <person name="Kohara Y."/>
        </authorList>
    </citation>
    <scope>NUCLEOTIDE SEQUENCE [LARGE SCALE GENOMIC DNA]</scope>
    <source>
        <strain>Hd-rR</strain>
    </source>
</reference>